<dbReference type="InterPro" id="IPR003653">
    <property type="entry name" value="Peptidase_C48_C"/>
</dbReference>
<evidence type="ECO:0000256" key="1">
    <source>
        <dbReference type="ARBA" id="ARBA00005234"/>
    </source>
</evidence>
<dbReference type="InterPro" id="IPR038765">
    <property type="entry name" value="Papain-like_cys_pep_sf"/>
</dbReference>
<proteinExistence type="inferred from homology"/>
<dbReference type="AlphaFoldDB" id="A0A843VCE4"/>
<dbReference type="Proteomes" id="UP000652761">
    <property type="component" value="Unassembled WGS sequence"/>
</dbReference>
<evidence type="ECO:0000256" key="2">
    <source>
        <dbReference type="ARBA" id="ARBA00022670"/>
    </source>
</evidence>
<accession>A0A843VCE4</accession>
<keyword evidence="2" id="KW-0645">Protease</keyword>
<gene>
    <name evidence="5" type="ORF">Taro_026266</name>
</gene>
<dbReference type="Pfam" id="PF02902">
    <property type="entry name" value="Peptidase_C48"/>
    <property type="match status" value="1"/>
</dbReference>
<dbReference type="GO" id="GO:0008234">
    <property type="term" value="F:cysteine-type peptidase activity"/>
    <property type="evidence" value="ECO:0007669"/>
    <property type="project" value="InterPro"/>
</dbReference>
<comment type="caution">
    <text evidence="5">The sequence shown here is derived from an EMBL/GenBank/DDBJ whole genome shotgun (WGS) entry which is preliminary data.</text>
</comment>
<name>A0A843VCE4_COLES</name>
<comment type="similarity">
    <text evidence="1">Belongs to the peptidase C48 family.</text>
</comment>
<evidence type="ECO:0000259" key="4">
    <source>
        <dbReference type="Pfam" id="PF02902"/>
    </source>
</evidence>
<dbReference type="GO" id="GO:0006508">
    <property type="term" value="P:proteolysis"/>
    <property type="evidence" value="ECO:0007669"/>
    <property type="project" value="UniProtKB-KW"/>
</dbReference>
<dbReference type="Gene3D" id="3.40.395.10">
    <property type="entry name" value="Adenoviral Proteinase, Chain A"/>
    <property type="match status" value="1"/>
</dbReference>
<reference evidence="5" key="1">
    <citation type="submission" date="2017-07" db="EMBL/GenBank/DDBJ databases">
        <title>Taro Niue Genome Assembly and Annotation.</title>
        <authorList>
            <person name="Atibalentja N."/>
            <person name="Keating K."/>
            <person name="Fields C.J."/>
        </authorList>
    </citation>
    <scope>NUCLEOTIDE SEQUENCE</scope>
    <source>
        <strain evidence="5">Niue_2</strain>
        <tissue evidence="5">Leaf</tissue>
    </source>
</reference>
<organism evidence="5 6">
    <name type="scientific">Colocasia esculenta</name>
    <name type="common">Wild taro</name>
    <name type="synonym">Arum esculentum</name>
    <dbReference type="NCBI Taxonomy" id="4460"/>
    <lineage>
        <taxon>Eukaryota</taxon>
        <taxon>Viridiplantae</taxon>
        <taxon>Streptophyta</taxon>
        <taxon>Embryophyta</taxon>
        <taxon>Tracheophyta</taxon>
        <taxon>Spermatophyta</taxon>
        <taxon>Magnoliopsida</taxon>
        <taxon>Liliopsida</taxon>
        <taxon>Araceae</taxon>
        <taxon>Aroideae</taxon>
        <taxon>Colocasieae</taxon>
        <taxon>Colocasia</taxon>
    </lineage>
</organism>
<dbReference type="EMBL" id="NMUH01001581">
    <property type="protein sequence ID" value="MQL93615.1"/>
    <property type="molecule type" value="Genomic_DNA"/>
</dbReference>
<keyword evidence="6" id="KW-1185">Reference proteome</keyword>
<evidence type="ECO:0000256" key="3">
    <source>
        <dbReference type="ARBA" id="ARBA00022801"/>
    </source>
</evidence>
<evidence type="ECO:0000313" key="5">
    <source>
        <dbReference type="EMBL" id="MQL93615.1"/>
    </source>
</evidence>
<protein>
    <recommendedName>
        <fullName evidence="4">Ubiquitin-like protease family profile domain-containing protein</fullName>
    </recommendedName>
</protein>
<sequence>LIRTLYYYFHVGGHNEKIHERQDLDTVNWLLRYPDPCPQQGLGNDCAIFTCKNMECLARRDTQGFPFTQDDMPSMRARFTVHLIKAYFNAQERSEHI</sequence>
<dbReference type="OrthoDB" id="1939479at2759"/>
<feature type="non-terminal residue" evidence="5">
    <location>
        <position position="97"/>
    </location>
</feature>
<feature type="domain" description="Ubiquitin-like protease family profile" evidence="4">
    <location>
        <begin position="21"/>
        <end position="82"/>
    </location>
</feature>
<keyword evidence="3" id="KW-0378">Hydrolase</keyword>
<dbReference type="SUPFAM" id="SSF54001">
    <property type="entry name" value="Cysteine proteinases"/>
    <property type="match status" value="1"/>
</dbReference>
<evidence type="ECO:0000313" key="6">
    <source>
        <dbReference type="Proteomes" id="UP000652761"/>
    </source>
</evidence>